<organism evidence="8 9">
    <name type="scientific">Tritrichomonas musculus</name>
    <dbReference type="NCBI Taxonomy" id="1915356"/>
    <lineage>
        <taxon>Eukaryota</taxon>
        <taxon>Metamonada</taxon>
        <taxon>Parabasalia</taxon>
        <taxon>Tritrichomonadida</taxon>
        <taxon>Tritrichomonadidae</taxon>
        <taxon>Tritrichomonas</taxon>
    </lineage>
</organism>
<dbReference type="InterPro" id="IPR027073">
    <property type="entry name" value="5_3_exoribonuclease"/>
</dbReference>
<dbReference type="Gene3D" id="3.40.50.12390">
    <property type="match status" value="1"/>
</dbReference>
<proteinExistence type="inferred from homology"/>
<evidence type="ECO:0000256" key="5">
    <source>
        <dbReference type="SAM" id="MobiDB-lite"/>
    </source>
</evidence>
<dbReference type="InterPro" id="IPR041412">
    <property type="entry name" value="Xrn1_helical"/>
</dbReference>
<comment type="caution">
    <text evidence="8">The sequence shown here is derived from an EMBL/GenBank/DDBJ whole genome shotgun (WGS) entry which is preliminary data.</text>
</comment>
<keyword evidence="1" id="KW-0540">Nuclease</keyword>
<protein>
    <submittedName>
        <fullName evidence="8">5'-3' exoribonuclease 1</fullName>
    </submittedName>
</protein>
<gene>
    <name evidence="8" type="ORF">M9Y10_025063</name>
</gene>
<evidence type="ECO:0000256" key="1">
    <source>
        <dbReference type="ARBA" id="ARBA00022722"/>
    </source>
</evidence>
<evidence type="ECO:0000256" key="4">
    <source>
        <dbReference type="ARBA" id="ARBA00038299"/>
    </source>
</evidence>
<keyword evidence="3" id="KW-0269">Exonuclease</keyword>
<evidence type="ECO:0000259" key="6">
    <source>
        <dbReference type="Pfam" id="PF03159"/>
    </source>
</evidence>
<evidence type="ECO:0000259" key="7">
    <source>
        <dbReference type="Pfam" id="PF17846"/>
    </source>
</evidence>
<feature type="domain" description="Xrn1 N-terminal" evidence="6">
    <location>
        <begin position="119"/>
        <end position="181"/>
    </location>
</feature>
<keyword evidence="9" id="KW-1185">Reference proteome</keyword>
<feature type="region of interest" description="Disordered" evidence="5">
    <location>
        <begin position="302"/>
        <end position="324"/>
    </location>
</feature>
<feature type="domain" description="Xrn1 helical" evidence="7">
    <location>
        <begin position="219"/>
        <end position="326"/>
    </location>
</feature>
<dbReference type="Proteomes" id="UP001470230">
    <property type="component" value="Unassembled WGS sequence"/>
</dbReference>
<evidence type="ECO:0000313" key="8">
    <source>
        <dbReference type="EMBL" id="KAK8843214.1"/>
    </source>
</evidence>
<comment type="similarity">
    <text evidence="4">Belongs to the 5'-3' exonuclease family.</text>
</comment>
<dbReference type="EMBL" id="JAPFFF010000035">
    <property type="protein sequence ID" value="KAK8843214.1"/>
    <property type="molecule type" value="Genomic_DNA"/>
</dbReference>
<keyword evidence="2" id="KW-0378">Hydrolase</keyword>
<evidence type="ECO:0000313" key="9">
    <source>
        <dbReference type="Proteomes" id="UP001470230"/>
    </source>
</evidence>
<dbReference type="InterPro" id="IPR004859">
    <property type="entry name" value="Xrn1_N"/>
</dbReference>
<evidence type="ECO:0000256" key="3">
    <source>
        <dbReference type="ARBA" id="ARBA00022839"/>
    </source>
</evidence>
<evidence type="ECO:0000256" key="2">
    <source>
        <dbReference type="ARBA" id="ARBA00022801"/>
    </source>
</evidence>
<sequence length="387" mass="45600">MGIHKLFSYLETRELVVLYDKSRNKTNHALFIDGTNIFGFYSQFSQNGKNSFCCVKDLIIRFIPAGFVYIAMDGKSPEQKILNQRRKKKQAQNLVVDDQLIAKEGHYGQSFIEFGVEINCEIHYDGRDREGEAEQKIIRRIREQISKGELQKNQKHYVISNDNDVIVLLLQFVDYDFSVIKIDFDEKTNQPTYYVVDIQKVRDYFIGRVHHYCGMNDFLIERTTNDIIFLSFFLGNDYVECFKEIDECEDAFDIMIDSYCQMNSSRSCPYRYLTDGPSFINSNLKCFISILITKLKNWQEKQKKNRNSKPQSKIQSYHKTKTAAKKNVKPNFNPFQREEAGDMIKALRWTLLYYLYEIPSWKYQYPILNNITLYDFGLLIDVLISSI</sequence>
<name>A0ABR2HAE5_9EUKA</name>
<dbReference type="PANTHER" id="PTHR12341">
    <property type="entry name" value="5'-&gt;3' EXORIBONUCLEASE"/>
    <property type="match status" value="1"/>
</dbReference>
<dbReference type="PANTHER" id="PTHR12341:SF7">
    <property type="entry name" value="5'-3' EXORIBONUCLEASE 1"/>
    <property type="match status" value="1"/>
</dbReference>
<dbReference type="Pfam" id="PF03159">
    <property type="entry name" value="XRN_N"/>
    <property type="match status" value="1"/>
</dbReference>
<accession>A0ABR2HAE5</accession>
<reference evidence="8 9" key="1">
    <citation type="submission" date="2024-04" db="EMBL/GenBank/DDBJ databases">
        <title>Tritrichomonas musculus Genome.</title>
        <authorList>
            <person name="Alves-Ferreira E."/>
            <person name="Grigg M."/>
            <person name="Lorenzi H."/>
            <person name="Galac M."/>
        </authorList>
    </citation>
    <scope>NUCLEOTIDE SEQUENCE [LARGE SCALE GENOMIC DNA]</scope>
    <source>
        <strain evidence="8 9">EAF2021</strain>
    </source>
</reference>
<dbReference type="Pfam" id="PF17846">
    <property type="entry name" value="XRN_M"/>
    <property type="match status" value="1"/>
</dbReference>